<reference evidence="12" key="1">
    <citation type="submission" date="2022-12" db="EMBL/GenBank/DDBJ databases">
        <title>Reference genome sequencing for broad-spectrum identification of bacterial and archaeal isolates by mass spectrometry.</title>
        <authorList>
            <person name="Sekiguchi Y."/>
            <person name="Tourlousse D.M."/>
        </authorList>
    </citation>
    <scope>NUCLEOTIDE SEQUENCE</scope>
    <source>
        <strain evidence="12">LLR39Z86</strain>
    </source>
</reference>
<evidence type="ECO:0000256" key="8">
    <source>
        <dbReference type="ARBA" id="ARBA00022967"/>
    </source>
</evidence>
<dbReference type="InterPro" id="IPR003439">
    <property type="entry name" value="ABC_transporter-like_ATP-bd"/>
</dbReference>
<accession>A0A9W6G7A6</accession>
<dbReference type="PANTHER" id="PTHR43297">
    <property type="entry name" value="OLIGOPEPTIDE TRANSPORT ATP-BINDING PROTEIN APPD"/>
    <property type="match status" value="1"/>
</dbReference>
<feature type="region of interest" description="Disordered" evidence="10">
    <location>
        <begin position="344"/>
        <end position="386"/>
    </location>
</feature>
<dbReference type="Gene3D" id="3.40.50.300">
    <property type="entry name" value="P-loop containing nucleotide triphosphate hydrolases"/>
    <property type="match status" value="1"/>
</dbReference>
<dbReference type="InterPro" id="IPR027417">
    <property type="entry name" value="P-loop_NTPase"/>
</dbReference>
<dbReference type="PROSITE" id="PS50893">
    <property type="entry name" value="ABC_TRANSPORTER_2"/>
    <property type="match status" value="1"/>
</dbReference>
<sequence length="386" mass="41989">MTDPILSVRDLSIAYKTGRKESVTAVSGIDLDLYEGQSLALVGESGCGKTTLGLGLLRLLPGLGEITSGSLTYRLKDGSKADLLKMKQEQLRRFRWAEAAMVFQGAMNAFNPVIKIRDHFADTLKDHSDGKKKWTKAAVDARAGELLETVRLDPDRVLQSYPHELSGGMKQRALIALAIALDPQVLVLDEPTTALDLLTQRSIVQQLHELRKKFGFTMVFITHDLGLAAELADRVATMYAGRIIETGSARDIFYEPKHPYTAGLINAVMPVKGARPQLESIPGYPPSLKAMPSGCAFHPRCAFATDACKRERIDLDLLAERPLGMSHTAACLHHDQVRFERKCDDTSADRPASTVASGVRSTVASDAGSTVEGDARSTVESETADV</sequence>
<dbReference type="PANTHER" id="PTHR43297:SF14">
    <property type="entry name" value="ATPASE AAA-TYPE CORE DOMAIN-CONTAINING PROTEIN"/>
    <property type="match status" value="1"/>
</dbReference>
<keyword evidence="7 12" id="KW-0067">ATP-binding</keyword>
<dbReference type="GO" id="GO:0005886">
    <property type="term" value="C:plasma membrane"/>
    <property type="evidence" value="ECO:0007669"/>
    <property type="project" value="UniProtKB-SubCell"/>
</dbReference>
<dbReference type="CDD" id="cd03257">
    <property type="entry name" value="ABC_NikE_OppD_transporters"/>
    <property type="match status" value="1"/>
</dbReference>
<keyword evidence="13" id="KW-1185">Reference proteome</keyword>
<name>A0A9W6G7A6_9ACTN</name>
<evidence type="ECO:0000256" key="3">
    <source>
        <dbReference type="ARBA" id="ARBA00022448"/>
    </source>
</evidence>
<organism evidence="12 13">
    <name type="scientific">Glycomyces algeriensis</name>
    <dbReference type="NCBI Taxonomy" id="256037"/>
    <lineage>
        <taxon>Bacteria</taxon>
        <taxon>Bacillati</taxon>
        <taxon>Actinomycetota</taxon>
        <taxon>Actinomycetes</taxon>
        <taxon>Glycomycetales</taxon>
        <taxon>Glycomycetaceae</taxon>
        <taxon>Glycomyces</taxon>
    </lineage>
</organism>
<feature type="domain" description="ABC transporter" evidence="11">
    <location>
        <begin position="8"/>
        <end position="265"/>
    </location>
</feature>
<dbReference type="SMART" id="SM00382">
    <property type="entry name" value="AAA"/>
    <property type="match status" value="1"/>
</dbReference>
<evidence type="ECO:0000256" key="2">
    <source>
        <dbReference type="ARBA" id="ARBA00005417"/>
    </source>
</evidence>
<keyword evidence="9" id="KW-0472">Membrane</keyword>
<evidence type="ECO:0000256" key="4">
    <source>
        <dbReference type="ARBA" id="ARBA00022475"/>
    </source>
</evidence>
<evidence type="ECO:0000256" key="5">
    <source>
        <dbReference type="ARBA" id="ARBA00022519"/>
    </source>
</evidence>
<dbReference type="GO" id="GO:0016887">
    <property type="term" value="F:ATP hydrolysis activity"/>
    <property type="evidence" value="ECO:0007669"/>
    <property type="project" value="InterPro"/>
</dbReference>
<keyword evidence="4" id="KW-1003">Cell membrane</keyword>
<evidence type="ECO:0000313" key="13">
    <source>
        <dbReference type="Proteomes" id="UP001144313"/>
    </source>
</evidence>
<evidence type="ECO:0000256" key="1">
    <source>
        <dbReference type="ARBA" id="ARBA00004202"/>
    </source>
</evidence>
<dbReference type="FunFam" id="3.40.50.300:FF:000016">
    <property type="entry name" value="Oligopeptide ABC transporter ATP-binding component"/>
    <property type="match status" value="1"/>
</dbReference>
<gene>
    <name evidence="12" type="ORF">GALLR39Z86_14080</name>
</gene>
<evidence type="ECO:0000256" key="10">
    <source>
        <dbReference type="SAM" id="MobiDB-lite"/>
    </source>
</evidence>
<comment type="caution">
    <text evidence="12">The sequence shown here is derived from an EMBL/GenBank/DDBJ whole genome shotgun (WGS) entry which is preliminary data.</text>
</comment>
<dbReference type="GO" id="GO:0015833">
    <property type="term" value="P:peptide transport"/>
    <property type="evidence" value="ECO:0007669"/>
    <property type="project" value="InterPro"/>
</dbReference>
<evidence type="ECO:0000256" key="9">
    <source>
        <dbReference type="ARBA" id="ARBA00023136"/>
    </source>
</evidence>
<dbReference type="EMBL" id="BSDT01000001">
    <property type="protein sequence ID" value="GLI41558.1"/>
    <property type="molecule type" value="Genomic_DNA"/>
</dbReference>
<dbReference type="PROSITE" id="PS00211">
    <property type="entry name" value="ABC_TRANSPORTER_1"/>
    <property type="match status" value="1"/>
</dbReference>
<dbReference type="Pfam" id="PF08352">
    <property type="entry name" value="oligo_HPY"/>
    <property type="match status" value="1"/>
</dbReference>
<keyword evidence="6" id="KW-0547">Nucleotide-binding</keyword>
<keyword evidence="3" id="KW-0813">Transport</keyword>
<keyword evidence="8" id="KW-1278">Translocase</keyword>
<dbReference type="Proteomes" id="UP001144313">
    <property type="component" value="Unassembled WGS sequence"/>
</dbReference>
<evidence type="ECO:0000256" key="7">
    <source>
        <dbReference type="ARBA" id="ARBA00022840"/>
    </source>
</evidence>
<protein>
    <submittedName>
        <fullName evidence="12">Dipeptide/oligopeptide/nickel ABC transporter ATP-binding protein</fullName>
    </submittedName>
</protein>
<evidence type="ECO:0000313" key="12">
    <source>
        <dbReference type="EMBL" id="GLI41558.1"/>
    </source>
</evidence>
<dbReference type="InterPro" id="IPR003593">
    <property type="entry name" value="AAA+_ATPase"/>
</dbReference>
<dbReference type="InterPro" id="IPR017871">
    <property type="entry name" value="ABC_transporter-like_CS"/>
</dbReference>
<dbReference type="RefSeq" id="WP_270117827.1">
    <property type="nucleotide sequence ID" value="NZ_BAAAOL010000013.1"/>
</dbReference>
<feature type="compositionally biased region" description="Polar residues" evidence="10">
    <location>
        <begin position="354"/>
        <end position="368"/>
    </location>
</feature>
<dbReference type="Pfam" id="PF00005">
    <property type="entry name" value="ABC_tran"/>
    <property type="match status" value="1"/>
</dbReference>
<comment type="similarity">
    <text evidence="2">Belongs to the ABC transporter superfamily.</text>
</comment>
<evidence type="ECO:0000256" key="6">
    <source>
        <dbReference type="ARBA" id="ARBA00022741"/>
    </source>
</evidence>
<keyword evidence="5" id="KW-0997">Cell inner membrane</keyword>
<evidence type="ECO:0000259" key="11">
    <source>
        <dbReference type="PROSITE" id="PS50893"/>
    </source>
</evidence>
<proteinExistence type="inferred from homology"/>
<dbReference type="SUPFAM" id="SSF52540">
    <property type="entry name" value="P-loop containing nucleoside triphosphate hydrolases"/>
    <property type="match status" value="1"/>
</dbReference>
<comment type="subcellular location">
    <subcellularLocation>
        <location evidence="1">Cell membrane</location>
        <topology evidence="1">Peripheral membrane protein</topology>
    </subcellularLocation>
</comment>
<dbReference type="NCBIfam" id="TIGR01727">
    <property type="entry name" value="oligo_HPY"/>
    <property type="match status" value="1"/>
</dbReference>
<dbReference type="InterPro" id="IPR013563">
    <property type="entry name" value="Oligopep_ABC_C"/>
</dbReference>
<dbReference type="AlphaFoldDB" id="A0A9W6G7A6"/>
<dbReference type="InterPro" id="IPR050388">
    <property type="entry name" value="ABC_Ni/Peptide_Import"/>
</dbReference>
<dbReference type="GO" id="GO:0005524">
    <property type="term" value="F:ATP binding"/>
    <property type="evidence" value="ECO:0007669"/>
    <property type="project" value="UniProtKB-KW"/>
</dbReference>